<name>V9HKJ8_9NEIS</name>
<dbReference type="eggNOG" id="ENOG5032YR2">
    <property type="taxonomic scope" value="Bacteria"/>
</dbReference>
<dbReference type="OrthoDB" id="4931325at2"/>
<dbReference type="HOGENOM" id="CLU_122400_0_0_4"/>
<evidence type="ECO:0008006" key="4">
    <source>
        <dbReference type="Google" id="ProtNLM"/>
    </source>
</evidence>
<evidence type="ECO:0000313" key="2">
    <source>
        <dbReference type="EMBL" id="EFG30483.1"/>
    </source>
</evidence>
<dbReference type="EMBL" id="ADCY02000035">
    <property type="protein sequence ID" value="EFG30483.1"/>
    <property type="molecule type" value="Genomic_DNA"/>
</dbReference>
<feature type="region of interest" description="Disordered" evidence="1">
    <location>
        <begin position="171"/>
        <end position="191"/>
    </location>
</feature>
<proteinExistence type="predicted"/>
<reference evidence="2 3" key="1">
    <citation type="submission" date="2010-03" db="EMBL/GenBank/DDBJ databases">
        <authorList>
            <consortium name="The Broad Institute Genome Sequencing Platform"/>
            <person name="Ward D."/>
            <person name="Earl A."/>
            <person name="Feldgarden M."/>
            <person name="Gevers D."/>
            <person name="Young S."/>
            <person name="Zeng Q."/>
            <person name="Koehrsen M."/>
            <person name="Alvarado L."/>
            <person name="Berlin A.M."/>
            <person name="Borenstein D."/>
            <person name="Chapman S.B."/>
            <person name="Chen Z."/>
            <person name="Engels R."/>
            <person name="Freedman E."/>
            <person name="Gellesch M."/>
            <person name="Goldberg J."/>
            <person name="Griggs A."/>
            <person name="Gujja S."/>
            <person name="Heilman E.R."/>
            <person name="Heiman D.I."/>
            <person name="Hepburn T.A."/>
            <person name="Howarth C."/>
            <person name="Jen D."/>
            <person name="Larson L."/>
            <person name="Mehta T."/>
            <person name="Park D."/>
            <person name="Pearson M."/>
            <person name="Richards J."/>
            <person name="Roberts A."/>
            <person name="Saif S."/>
            <person name="Shea T.D."/>
            <person name="Shenoy N."/>
            <person name="Sisk P."/>
            <person name="Stolte C."/>
            <person name="Sykes S.N."/>
            <person name="Walk T."/>
            <person name="White J."/>
            <person name="Yandava C."/>
            <person name="Izard J."/>
            <person name="Baranova O.V."/>
            <person name="Blanton J.M."/>
            <person name="Tanner A.C."/>
            <person name="Dewhirst F."/>
            <person name="Haas B."/>
            <person name="Nusbaum C."/>
            <person name="Birren B."/>
        </authorList>
    </citation>
    <scope>NUCLEOTIDE SEQUENCE [LARGE SCALE GENOMIC DNA]</scope>
    <source>
        <strain evidence="2 3">ATCC 29453</strain>
    </source>
</reference>
<accession>V9HKJ8</accession>
<feature type="compositionally biased region" description="Gly residues" evidence="1">
    <location>
        <begin position="182"/>
        <end position="191"/>
    </location>
</feature>
<comment type="caution">
    <text evidence="2">The sequence shown here is derived from an EMBL/GenBank/DDBJ whole genome shotgun (WGS) entry which is preliminary data.</text>
</comment>
<dbReference type="KEGG" id="smur:BWP33_08330"/>
<reference evidence="2 3" key="2">
    <citation type="submission" date="2011-10" db="EMBL/GenBank/DDBJ databases">
        <title>The Genome Sequence of Simonsiella muelleri ATCC 29453.</title>
        <authorList>
            <consortium name="The Broad Institute Genome Sequencing Platform"/>
            <consortium name="The Broad Institute Genome Sequencing Center for Infectious Disease"/>
            <person name="Earl A."/>
            <person name="Ward D."/>
            <person name="Feldgarden M."/>
            <person name="Gevers D."/>
            <person name="Izard J."/>
            <person name="Baranova O.V."/>
            <person name="Blanton J.M."/>
            <person name="Tanner A.C."/>
            <person name="Dewhirst F."/>
            <person name="Young S.K."/>
            <person name="Zeng Q."/>
            <person name="Gargeya S."/>
            <person name="Fitzgerald M."/>
            <person name="Haas B."/>
            <person name="Abouelleil A."/>
            <person name="Alvarado L."/>
            <person name="Arachchi H.M."/>
            <person name="Berlin A."/>
            <person name="Brown A."/>
            <person name="Chapman S.B."/>
            <person name="Chen Z."/>
            <person name="Dunbar C."/>
            <person name="Freedman E."/>
            <person name="Gearin G."/>
            <person name="Goldberg J."/>
            <person name="Griggs A."/>
            <person name="Gujja S."/>
            <person name="Heiman D."/>
            <person name="Howarth C."/>
            <person name="Larson L."/>
            <person name="Lui A."/>
            <person name="MacDonald P.J.P."/>
            <person name="Montmayeur A."/>
            <person name="Murphy C."/>
            <person name="Neiman D."/>
            <person name="Pearson M."/>
            <person name="Priest M."/>
            <person name="Roberts A."/>
            <person name="Saif S."/>
            <person name="Shea T."/>
            <person name="Shenoy N."/>
            <person name="Sisk P."/>
            <person name="Stolte C."/>
            <person name="Sykes S."/>
            <person name="Wortman J."/>
            <person name="Nusbaum C."/>
            <person name="Birren B."/>
        </authorList>
    </citation>
    <scope>NUCLEOTIDE SEQUENCE [LARGE SCALE GENOMIC DNA]</scope>
    <source>
        <strain evidence="2 3">ATCC 29453</strain>
    </source>
</reference>
<organism evidence="2 3">
    <name type="scientific">Simonsiella muelleri ATCC 29453</name>
    <dbReference type="NCBI Taxonomy" id="641147"/>
    <lineage>
        <taxon>Bacteria</taxon>
        <taxon>Pseudomonadati</taxon>
        <taxon>Pseudomonadota</taxon>
        <taxon>Betaproteobacteria</taxon>
        <taxon>Neisseriales</taxon>
        <taxon>Neisseriaceae</taxon>
        <taxon>Simonsiella</taxon>
    </lineage>
</organism>
<protein>
    <recommendedName>
        <fullName evidence="4">Gp5/Type VI secretion system Vgr protein OB-fold domain-containing protein</fullName>
    </recommendedName>
</protein>
<gene>
    <name evidence="2" type="ORF">HMPREF9021_01770</name>
</gene>
<dbReference type="AlphaFoldDB" id="V9HKJ8"/>
<dbReference type="Proteomes" id="UP000017813">
    <property type="component" value="Unassembled WGS sequence"/>
</dbReference>
<dbReference type="RefSeq" id="WP_002642175.1">
    <property type="nucleotide sequence ID" value="NZ_CP019448.1"/>
</dbReference>
<evidence type="ECO:0000256" key="1">
    <source>
        <dbReference type="SAM" id="MobiDB-lite"/>
    </source>
</evidence>
<sequence length="191" mass="20826">MSLYPAVIREYDATRRKVRIEIIGMTDGDNLLPESDLMYSLGDKSSHTEIEILSGDTVWVDFLANDPRYPIVVGFRPPEVGNVVGWRRYHHQNIELSADSEMILKGKNLKIQFETIETTGTTTNNSQITNKSPVVNEEIVSMNAGMNNGKGGTVSCDGGLNVVNGDVTSDGISLKNHHHQGDSGGTTGHAQ</sequence>
<keyword evidence="3" id="KW-1185">Reference proteome</keyword>
<evidence type="ECO:0000313" key="3">
    <source>
        <dbReference type="Proteomes" id="UP000017813"/>
    </source>
</evidence>
<dbReference type="STRING" id="641147.HMPREF9021_01770"/>